<dbReference type="InterPro" id="IPR005247">
    <property type="entry name" value="YbhB_YbcL/LppC-like"/>
</dbReference>
<dbReference type="EMBL" id="CP006571">
    <property type="protein sequence ID" value="AHK63520.1"/>
    <property type="molecule type" value="Genomic_DNA"/>
</dbReference>
<dbReference type="SUPFAM" id="SSF49777">
    <property type="entry name" value="PEBP-like"/>
    <property type="match status" value="1"/>
</dbReference>
<proteinExistence type="predicted"/>
<dbReference type="PATRIC" id="fig|1229831.3.peg.666"/>
<reference evidence="1 2" key="1">
    <citation type="journal article" date="2014" name="Syst. Appl. Microbiol.">
        <title>Evidence for the existence of two new members of the family Chlamydiaceae and proposal of Chlamydia avium sp. nov. and Chlamydia gallinacea sp. nov.</title>
        <authorList>
            <person name="Sachse K."/>
            <person name="Laroucau K."/>
            <person name="Riege K."/>
            <person name="Wehner S."/>
            <person name="Dilcher M."/>
            <person name="Creasy H.H."/>
            <person name="Weidmann M."/>
            <person name="Myers G."/>
            <person name="Vorimore F."/>
            <person name="Vicari N."/>
            <person name="Magnino S."/>
            <person name="Liebler-Tenorio E."/>
            <person name="Ruettger A."/>
            <person name="Bavoil P.M."/>
            <person name="Hufert F.T."/>
            <person name="Rossello-Mora R."/>
            <person name="Marz M."/>
        </authorList>
    </citation>
    <scope>NUCLEOTIDE SEQUENCE [LARGE SCALE GENOMIC DNA]</scope>
    <source>
        <strain evidence="1 2">10DC88</strain>
    </source>
</reference>
<evidence type="ECO:0000313" key="2">
    <source>
        <dbReference type="Proteomes" id="UP000019433"/>
    </source>
</evidence>
<dbReference type="Pfam" id="PF01161">
    <property type="entry name" value="PBP"/>
    <property type="match status" value="1"/>
</dbReference>
<dbReference type="PANTHER" id="PTHR30289:SF1">
    <property type="entry name" value="PEBP (PHOSPHATIDYLETHANOLAMINE-BINDING PROTEIN) FAMILY PROTEIN"/>
    <property type="match status" value="1"/>
</dbReference>
<dbReference type="PANTHER" id="PTHR30289">
    <property type="entry name" value="UNCHARACTERIZED PROTEIN YBCL-RELATED"/>
    <property type="match status" value="1"/>
</dbReference>
<accession>W8JH40</accession>
<evidence type="ECO:0000313" key="1">
    <source>
        <dbReference type="EMBL" id="AHK63520.1"/>
    </source>
</evidence>
<protein>
    <submittedName>
        <fullName evidence="1">UPF0098 protein</fullName>
    </submittedName>
</protein>
<organism evidence="1 2">
    <name type="scientific">Chlamydia avium 10DC88</name>
    <dbReference type="NCBI Taxonomy" id="1229831"/>
    <lineage>
        <taxon>Bacteria</taxon>
        <taxon>Pseudomonadati</taxon>
        <taxon>Chlamydiota</taxon>
        <taxon>Chlamydiia</taxon>
        <taxon>Chlamydiales</taxon>
        <taxon>Chlamydiaceae</taxon>
        <taxon>Chlamydia/Chlamydophila group</taxon>
        <taxon>Chlamydia</taxon>
    </lineage>
</organism>
<sequence>MMQLLSPEFSYGQPIPRKYTCQGLDISPPLIFSEVPSETKSLALLVEDPDVPRNIREDGLWIHWIVYNLSPSITNLAEGANIFAIQGLNTSGSIGYQGPCPPDRKHRYFFYLYALDIILSEEENVTKDQLLEAMEGHILETAELMGTYEQS</sequence>
<dbReference type="InterPro" id="IPR008914">
    <property type="entry name" value="PEBP"/>
</dbReference>
<dbReference type="Proteomes" id="UP000019433">
    <property type="component" value="Chromosome"/>
</dbReference>
<dbReference type="STRING" id="1229831.M832_06670"/>
<dbReference type="NCBIfam" id="TIGR00481">
    <property type="entry name" value="YbhB/YbcL family Raf kinase inhibitor-like protein"/>
    <property type="match status" value="1"/>
</dbReference>
<dbReference type="eggNOG" id="COG1881">
    <property type="taxonomic scope" value="Bacteria"/>
</dbReference>
<dbReference type="KEGG" id="cav:M832_06670"/>
<gene>
    <name evidence="1" type="ORF">M832_06670</name>
</gene>
<dbReference type="HOGENOM" id="CLU_083918_3_2_0"/>
<dbReference type="InterPro" id="IPR036610">
    <property type="entry name" value="PEBP-like_sf"/>
</dbReference>
<dbReference type="CDD" id="cd00865">
    <property type="entry name" value="PEBP_bact_arch"/>
    <property type="match status" value="1"/>
</dbReference>
<dbReference type="AlphaFoldDB" id="W8JH40"/>
<dbReference type="Gene3D" id="3.90.280.10">
    <property type="entry name" value="PEBP-like"/>
    <property type="match status" value="1"/>
</dbReference>
<name>W8JH40_9CHLA</name>